<evidence type="ECO:0000256" key="1">
    <source>
        <dbReference type="ARBA" id="ARBA00022679"/>
    </source>
</evidence>
<protein>
    <recommendedName>
        <fullName evidence="4">HECT domain-containing protein</fullName>
    </recommendedName>
</protein>
<reference evidence="5 6" key="1">
    <citation type="journal article" date="2007" name="Nature">
        <title>The medaka draft genome and insights into vertebrate genome evolution.</title>
        <authorList>
            <person name="Kasahara M."/>
            <person name="Naruse K."/>
            <person name="Sasaki S."/>
            <person name="Nakatani Y."/>
            <person name="Qu W."/>
            <person name="Ahsan B."/>
            <person name="Yamada T."/>
            <person name="Nagayasu Y."/>
            <person name="Doi K."/>
            <person name="Kasai Y."/>
            <person name="Jindo T."/>
            <person name="Kobayashi D."/>
            <person name="Shimada A."/>
            <person name="Toyoda A."/>
            <person name="Kuroki Y."/>
            <person name="Fujiyama A."/>
            <person name="Sasaki T."/>
            <person name="Shimizu A."/>
            <person name="Asakawa S."/>
            <person name="Shimizu N."/>
            <person name="Hashimoto S."/>
            <person name="Yang J."/>
            <person name="Lee Y."/>
            <person name="Matsushima K."/>
            <person name="Sugano S."/>
            <person name="Sakaizumi M."/>
            <person name="Narita T."/>
            <person name="Ohishi K."/>
            <person name="Haga S."/>
            <person name="Ohta F."/>
            <person name="Nomoto H."/>
            <person name="Nogata K."/>
            <person name="Morishita T."/>
            <person name="Endo T."/>
            <person name="Shin-I T."/>
            <person name="Takeda H."/>
            <person name="Morishita S."/>
            <person name="Kohara Y."/>
        </authorList>
    </citation>
    <scope>NUCLEOTIDE SEQUENCE [LARGE SCALE GENOMIC DNA]</scope>
    <source>
        <strain evidence="5 6">Hd-rR</strain>
    </source>
</reference>
<dbReference type="GeneTree" id="ENSGT00950000182865"/>
<dbReference type="Bgee" id="ENSORLG00000030169">
    <property type="expression patterns" value="Expressed in gastrula and 3 other cell types or tissues"/>
</dbReference>
<feature type="active site" description="Glycyl thioester intermediate" evidence="3">
    <location>
        <position position="137"/>
    </location>
</feature>
<dbReference type="GO" id="GO:0004842">
    <property type="term" value="F:ubiquitin-protein transferase activity"/>
    <property type="evidence" value="ECO:0007669"/>
    <property type="project" value="InterPro"/>
</dbReference>
<dbReference type="SUPFAM" id="SSF56204">
    <property type="entry name" value="Hect, E3 ligase catalytic domain"/>
    <property type="match status" value="1"/>
</dbReference>
<accession>A0A3B3I183</accession>
<keyword evidence="1" id="KW-0808">Transferase</keyword>
<sequence>MSKETWLAQDAVAEACGFLSLLGCASFLSTFEQRLTLVKEAARAFVVGRTQGLETLGVAEAVRSNPGTLKALFVGVQIHITFVFFISEGSRPVTLGQILVFASGTDTIPPLGFPTRPKLVFLHWEGVPRIFPEANTCDVTLRLPLHSSYSAFVEHMESGIIQSPTFGFA</sequence>
<dbReference type="InterPro" id="IPR035983">
    <property type="entry name" value="Hect_E3_ubiquitin_ligase"/>
</dbReference>
<proteinExistence type="predicted"/>
<name>A0A3B3I183_ORYLA</name>
<keyword evidence="2 3" id="KW-0833">Ubl conjugation pathway</keyword>
<evidence type="ECO:0000256" key="2">
    <source>
        <dbReference type="ARBA" id="ARBA00022786"/>
    </source>
</evidence>
<evidence type="ECO:0000256" key="3">
    <source>
        <dbReference type="PROSITE-ProRule" id="PRU00104"/>
    </source>
</evidence>
<dbReference type="Proteomes" id="UP000001038">
    <property type="component" value="Chromosome 12"/>
</dbReference>
<organism evidence="5 6">
    <name type="scientific">Oryzias latipes</name>
    <name type="common">Japanese rice fish</name>
    <name type="synonym">Japanese killifish</name>
    <dbReference type="NCBI Taxonomy" id="8090"/>
    <lineage>
        <taxon>Eukaryota</taxon>
        <taxon>Metazoa</taxon>
        <taxon>Chordata</taxon>
        <taxon>Craniata</taxon>
        <taxon>Vertebrata</taxon>
        <taxon>Euteleostomi</taxon>
        <taxon>Actinopterygii</taxon>
        <taxon>Neopterygii</taxon>
        <taxon>Teleostei</taxon>
        <taxon>Neoteleostei</taxon>
        <taxon>Acanthomorphata</taxon>
        <taxon>Ovalentaria</taxon>
        <taxon>Atherinomorphae</taxon>
        <taxon>Beloniformes</taxon>
        <taxon>Adrianichthyidae</taxon>
        <taxon>Oryziinae</taxon>
        <taxon>Oryzias</taxon>
    </lineage>
</organism>
<evidence type="ECO:0000313" key="6">
    <source>
        <dbReference type="Proteomes" id="UP000001038"/>
    </source>
</evidence>
<dbReference type="AlphaFoldDB" id="A0A3B3I183"/>
<evidence type="ECO:0000259" key="4">
    <source>
        <dbReference type="PROSITE" id="PS50237"/>
    </source>
</evidence>
<dbReference type="Gene3D" id="3.30.2410.10">
    <property type="entry name" value="Hect, E3 ligase catalytic domain"/>
    <property type="match status" value="1"/>
</dbReference>
<dbReference type="InParanoid" id="A0A3B3I183"/>
<dbReference type="Ensembl" id="ENSORLT00000044771.1">
    <property type="protein sequence ID" value="ENSORLP00000037721.1"/>
    <property type="gene ID" value="ENSORLG00000030169.1"/>
</dbReference>
<evidence type="ECO:0000313" key="5">
    <source>
        <dbReference type="Ensembl" id="ENSORLP00000037721.1"/>
    </source>
</evidence>
<feature type="domain" description="HECT" evidence="4">
    <location>
        <begin position="98"/>
        <end position="169"/>
    </location>
</feature>
<dbReference type="STRING" id="8090.ENSORLP00000037721"/>
<reference evidence="5" key="3">
    <citation type="submission" date="2025-09" db="UniProtKB">
        <authorList>
            <consortium name="Ensembl"/>
        </authorList>
    </citation>
    <scope>IDENTIFICATION</scope>
    <source>
        <strain evidence="5">Hd-rR</strain>
    </source>
</reference>
<keyword evidence="6" id="KW-1185">Reference proteome</keyword>
<dbReference type="Pfam" id="PF00632">
    <property type="entry name" value="HECT"/>
    <property type="match status" value="1"/>
</dbReference>
<reference evidence="5" key="2">
    <citation type="submission" date="2025-08" db="UniProtKB">
        <authorList>
            <consortium name="Ensembl"/>
        </authorList>
    </citation>
    <scope>IDENTIFICATION</scope>
    <source>
        <strain evidence="5">Hd-rR</strain>
    </source>
</reference>
<dbReference type="PROSITE" id="PS50237">
    <property type="entry name" value="HECT"/>
    <property type="match status" value="1"/>
</dbReference>
<dbReference type="InterPro" id="IPR000569">
    <property type="entry name" value="HECT_dom"/>
</dbReference>